<reference evidence="1" key="1">
    <citation type="submission" date="2022-11" db="EMBL/GenBank/DDBJ databases">
        <authorList>
            <person name="Morgan W.R."/>
            <person name="Tartar A."/>
        </authorList>
    </citation>
    <scope>NUCLEOTIDE SEQUENCE</scope>
    <source>
        <strain evidence="1">ARSEF 373</strain>
    </source>
</reference>
<name>A0AAV2YF01_9STRA</name>
<evidence type="ECO:0000313" key="1">
    <source>
        <dbReference type="EMBL" id="DAZ92761.1"/>
    </source>
</evidence>
<gene>
    <name evidence="1" type="ORF">N0F65_007956</name>
</gene>
<protein>
    <submittedName>
        <fullName evidence="1">Uncharacterized protein</fullName>
    </submittedName>
</protein>
<reference evidence="1" key="2">
    <citation type="journal article" date="2023" name="Microbiol Resour">
        <title>Decontamination and Annotation of the Draft Genome Sequence of the Oomycete Lagenidium giganteum ARSEF 373.</title>
        <authorList>
            <person name="Morgan W.R."/>
            <person name="Tartar A."/>
        </authorList>
    </citation>
    <scope>NUCLEOTIDE SEQUENCE</scope>
    <source>
        <strain evidence="1">ARSEF 373</strain>
    </source>
</reference>
<sequence>MAPQTSRL</sequence>
<evidence type="ECO:0000313" key="2">
    <source>
        <dbReference type="Proteomes" id="UP001146120"/>
    </source>
</evidence>
<organism evidence="1 2">
    <name type="scientific">Lagenidium giganteum</name>
    <dbReference type="NCBI Taxonomy" id="4803"/>
    <lineage>
        <taxon>Eukaryota</taxon>
        <taxon>Sar</taxon>
        <taxon>Stramenopiles</taxon>
        <taxon>Oomycota</taxon>
        <taxon>Peronosporomycetes</taxon>
        <taxon>Pythiales</taxon>
        <taxon>Pythiaceae</taxon>
    </lineage>
</organism>
<comment type="caution">
    <text evidence="1">The sequence shown here is derived from an EMBL/GenBank/DDBJ whole genome shotgun (WGS) entry which is preliminary data.</text>
</comment>
<accession>A0AAV2YF01</accession>
<proteinExistence type="predicted"/>
<dbReference type="Proteomes" id="UP001146120">
    <property type="component" value="Unassembled WGS sequence"/>
</dbReference>
<dbReference type="EMBL" id="DAKRPA010000387">
    <property type="protein sequence ID" value="DAZ92761.1"/>
    <property type="molecule type" value="Genomic_DNA"/>
</dbReference>
<keyword evidence="2" id="KW-1185">Reference proteome</keyword>